<evidence type="ECO:0000313" key="19">
    <source>
        <dbReference type="EMBL" id="MFC7221499.1"/>
    </source>
</evidence>
<comment type="similarity">
    <text evidence="7">Belongs to the CobU/CobP family.</text>
</comment>
<dbReference type="Proteomes" id="UP001596413">
    <property type="component" value="Unassembled WGS sequence"/>
</dbReference>
<comment type="pathway">
    <text evidence="6">Cofactor biosynthesis; adenosylcobalamin biosynthesis; adenosylcobalamin from cob(II)yrinate a,c-diamide: step 5/7.</text>
</comment>
<evidence type="ECO:0000256" key="11">
    <source>
        <dbReference type="ARBA" id="ARBA00022679"/>
    </source>
</evidence>
<keyword evidence="20" id="KW-1185">Reference proteome</keyword>
<accession>A0ABW2GL70</accession>
<dbReference type="RefSeq" id="WP_386418887.1">
    <property type="nucleotide sequence ID" value="NZ_JBHSZO010000075.1"/>
</dbReference>
<evidence type="ECO:0000256" key="16">
    <source>
        <dbReference type="ARBA" id="ARBA00029570"/>
    </source>
</evidence>
<proteinExistence type="inferred from homology"/>
<organism evidence="19 20">
    <name type="scientific">Streptomyces polyrhachis</name>
    <dbReference type="NCBI Taxonomy" id="1282885"/>
    <lineage>
        <taxon>Bacteria</taxon>
        <taxon>Bacillati</taxon>
        <taxon>Actinomycetota</taxon>
        <taxon>Actinomycetes</taxon>
        <taxon>Kitasatosporales</taxon>
        <taxon>Streptomycetaceae</taxon>
        <taxon>Streptomyces</taxon>
    </lineage>
</organism>
<evidence type="ECO:0000256" key="14">
    <source>
        <dbReference type="ARBA" id="ARBA00022840"/>
    </source>
</evidence>
<feature type="region of interest" description="Disordered" evidence="18">
    <location>
        <begin position="1"/>
        <end position="35"/>
    </location>
</feature>
<evidence type="ECO:0000256" key="9">
    <source>
        <dbReference type="ARBA" id="ARBA00012523"/>
    </source>
</evidence>
<dbReference type="CDD" id="cd00544">
    <property type="entry name" value="CobU"/>
    <property type="match status" value="1"/>
</dbReference>
<dbReference type="PIRSF" id="PIRSF006135">
    <property type="entry name" value="CobU"/>
    <property type="match status" value="1"/>
</dbReference>
<keyword evidence="11" id="KW-0808">Transferase</keyword>
<gene>
    <name evidence="19" type="ORF">ACFQLX_25520</name>
</gene>
<keyword evidence="14" id="KW-0067">ATP-binding</keyword>
<evidence type="ECO:0000256" key="17">
    <source>
        <dbReference type="ARBA" id="ARBA00030571"/>
    </source>
</evidence>
<dbReference type="GO" id="GO:0016301">
    <property type="term" value="F:kinase activity"/>
    <property type="evidence" value="ECO:0007669"/>
    <property type="project" value="UniProtKB-KW"/>
</dbReference>
<evidence type="ECO:0000256" key="13">
    <source>
        <dbReference type="ARBA" id="ARBA00022777"/>
    </source>
</evidence>
<comment type="pathway">
    <text evidence="5">Cofactor biosynthesis; adenosylcobalamin biosynthesis; adenosylcobalamin from cob(II)yrinate a,c-diamide: step 6/7.</text>
</comment>
<feature type="non-terminal residue" evidence="19">
    <location>
        <position position="1"/>
    </location>
</feature>
<protein>
    <recommendedName>
        <fullName evidence="16">Adenosylcobinamide kinase</fullName>
        <ecNumber evidence="8">2.7.1.156</ecNumber>
        <ecNumber evidence="9">2.7.7.62</ecNumber>
    </recommendedName>
    <alternativeName>
        <fullName evidence="17">Adenosylcobinamide-phosphate guanylyltransferase</fullName>
    </alternativeName>
</protein>
<dbReference type="InterPro" id="IPR027417">
    <property type="entry name" value="P-loop_NTPase"/>
</dbReference>
<evidence type="ECO:0000256" key="10">
    <source>
        <dbReference type="ARBA" id="ARBA00022573"/>
    </source>
</evidence>
<evidence type="ECO:0000256" key="4">
    <source>
        <dbReference type="ARBA" id="ARBA00003889"/>
    </source>
</evidence>
<evidence type="ECO:0000256" key="18">
    <source>
        <dbReference type="SAM" id="MobiDB-lite"/>
    </source>
</evidence>
<comment type="function">
    <text evidence="4">Catalyzes ATP-dependent phosphorylation of adenosylcobinamide and addition of GMP to adenosylcobinamide phosphate.</text>
</comment>
<dbReference type="EMBL" id="JBHSZO010000075">
    <property type="protein sequence ID" value="MFC7221499.1"/>
    <property type="molecule type" value="Genomic_DNA"/>
</dbReference>
<dbReference type="Gene3D" id="3.40.50.300">
    <property type="entry name" value="P-loop containing nucleotide triphosphate hydrolases"/>
    <property type="match status" value="1"/>
</dbReference>
<dbReference type="EC" id="2.7.7.62" evidence="9"/>
<feature type="compositionally biased region" description="Low complexity" evidence="18">
    <location>
        <begin position="1"/>
        <end position="11"/>
    </location>
</feature>
<evidence type="ECO:0000313" key="20">
    <source>
        <dbReference type="Proteomes" id="UP001596413"/>
    </source>
</evidence>
<evidence type="ECO:0000256" key="1">
    <source>
        <dbReference type="ARBA" id="ARBA00000312"/>
    </source>
</evidence>
<keyword evidence="19" id="KW-0548">Nucleotidyltransferase</keyword>
<evidence type="ECO:0000256" key="5">
    <source>
        <dbReference type="ARBA" id="ARBA00004692"/>
    </source>
</evidence>
<dbReference type="SUPFAM" id="SSF52540">
    <property type="entry name" value="P-loop containing nucleoside triphosphate hydrolases"/>
    <property type="match status" value="1"/>
</dbReference>
<dbReference type="GO" id="GO:0016779">
    <property type="term" value="F:nucleotidyltransferase activity"/>
    <property type="evidence" value="ECO:0007669"/>
    <property type="project" value="UniProtKB-KW"/>
</dbReference>
<dbReference type="PANTHER" id="PTHR34848">
    <property type="match status" value="1"/>
</dbReference>
<dbReference type="PANTHER" id="PTHR34848:SF1">
    <property type="entry name" value="BIFUNCTIONAL ADENOSYLCOBALAMIN BIOSYNTHESIS PROTEIN COBU"/>
    <property type="match status" value="1"/>
</dbReference>
<comment type="catalytic activity">
    <reaction evidence="3">
        <text>adenosylcob(III)inamide + GTP = adenosylcob(III)inamide phosphate + GDP + H(+)</text>
        <dbReference type="Rhea" id="RHEA:15765"/>
        <dbReference type="ChEBI" id="CHEBI:2480"/>
        <dbReference type="ChEBI" id="CHEBI:15378"/>
        <dbReference type="ChEBI" id="CHEBI:37565"/>
        <dbReference type="ChEBI" id="CHEBI:58189"/>
        <dbReference type="ChEBI" id="CHEBI:58502"/>
        <dbReference type="EC" id="2.7.1.156"/>
    </reaction>
</comment>
<evidence type="ECO:0000256" key="3">
    <source>
        <dbReference type="ARBA" id="ARBA00001522"/>
    </source>
</evidence>
<sequence length="195" mass="20390">AAGARAVADGASLRAGDAEPPAVPPRTLVLGGTSAGKSVEAERRLSAFPEVEYVATGGARDGDAEWARRVLDHRERRPPSWRTTESCDLVPLLAADGPPLLVDCLSLWLADAMDAAGSWDGGEVGPRTAELVEAFRTTRRTVVAVSNEVGSGVVPATRSGRLFRDELGRLNAAVAGECEQVLLVVAGQVVPLREG</sequence>
<keyword evidence="15" id="KW-0342">GTP-binding</keyword>
<evidence type="ECO:0000256" key="12">
    <source>
        <dbReference type="ARBA" id="ARBA00022741"/>
    </source>
</evidence>
<dbReference type="EC" id="2.7.1.156" evidence="8"/>
<reference evidence="20" key="1">
    <citation type="journal article" date="2019" name="Int. J. Syst. Evol. Microbiol.">
        <title>The Global Catalogue of Microorganisms (GCM) 10K type strain sequencing project: providing services to taxonomists for standard genome sequencing and annotation.</title>
        <authorList>
            <consortium name="The Broad Institute Genomics Platform"/>
            <consortium name="The Broad Institute Genome Sequencing Center for Infectious Disease"/>
            <person name="Wu L."/>
            <person name="Ma J."/>
        </authorList>
    </citation>
    <scope>NUCLEOTIDE SEQUENCE [LARGE SCALE GENOMIC DNA]</scope>
    <source>
        <strain evidence="20">CGMCC 1.13681</strain>
    </source>
</reference>
<evidence type="ECO:0000256" key="8">
    <source>
        <dbReference type="ARBA" id="ARBA00012016"/>
    </source>
</evidence>
<dbReference type="InterPro" id="IPR003203">
    <property type="entry name" value="CobU/CobP"/>
</dbReference>
<comment type="caution">
    <text evidence="19">The sequence shown here is derived from an EMBL/GenBank/DDBJ whole genome shotgun (WGS) entry which is preliminary data.</text>
</comment>
<keyword evidence="12" id="KW-0547">Nucleotide-binding</keyword>
<comment type="catalytic activity">
    <reaction evidence="2">
        <text>adenosylcob(III)inamide phosphate + GTP + H(+) = adenosylcob(III)inamide-GDP + diphosphate</text>
        <dbReference type="Rhea" id="RHEA:22712"/>
        <dbReference type="ChEBI" id="CHEBI:15378"/>
        <dbReference type="ChEBI" id="CHEBI:33019"/>
        <dbReference type="ChEBI" id="CHEBI:37565"/>
        <dbReference type="ChEBI" id="CHEBI:58502"/>
        <dbReference type="ChEBI" id="CHEBI:60487"/>
        <dbReference type="EC" id="2.7.7.62"/>
    </reaction>
</comment>
<evidence type="ECO:0000256" key="7">
    <source>
        <dbReference type="ARBA" id="ARBA00007490"/>
    </source>
</evidence>
<comment type="catalytic activity">
    <reaction evidence="1">
        <text>adenosylcob(III)inamide + ATP = adenosylcob(III)inamide phosphate + ADP + H(+)</text>
        <dbReference type="Rhea" id="RHEA:15769"/>
        <dbReference type="ChEBI" id="CHEBI:2480"/>
        <dbReference type="ChEBI" id="CHEBI:15378"/>
        <dbReference type="ChEBI" id="CHEBI:30616"/>
        <dbReference type="ChEBI" id="CHEBI:58502"/>
        <dbReference type="ChEBI" id="CHEBI:456216"/>
        <dbReference type="EC" id="2.7.1.156"/>
    </reaction>
</comment>
<evidence type="ECO:0000256" key="6">
    <source>
        <dbReference type="ARBA" id="ARBA00005159"/>
    </source>
</evidence>
<dbReference type="Pfam" id="PF02283">
    <property type="entry name" value="CobU"/>
    <property type="match status" value="1"/>
</dbReference>
<evidence type="ECO:0000256" key="15">
    <source>
        <dbReference type="ARBA" id="ARBA00023134"/>
    </source>
</evidence>
<evidence type="ECO:0000256" key="2">
    <source>
        <dbReference type="ARBA" id="ARBA00000711"/>
    </source>
</evidence>
<name>A0ABW2GL70_9ACTN</name>
<keyword evidence="13 19" id="KW-0418">Kinase</keyword>
<keyword evidence="10" id="KW-0169">Cobalamin biosynthesis</keyword>